<sequence>MQEIHTMGGGRFFSGDRRLRPHHQSQQALKCPRCDSLNTKFCYYNNYNLSQPRHFCKNCRRYWTKGGVLRNVPVGGGCRKSKRSSKPTKTSSQTASPDPDHHNNNTNSHSSSGSSSLTAAAATATTTTTTEAVSAPETLNLDSNNNNNNMQESKLLIPALETNPLEHGTGDCGGIFSEIGPFTSLITTTTSTNEPLAFGFGNSTLPDASSFQWLHQKVSSSSNEELKLPESSLLDHTVDFHSKISHGGGFGSLDWQGGADQGLFDLPNTVDHAYWSHTHWSDHDNSTLFHLP</sequence>
<feature type="compositionally biased region" description="Low complexity" evidence="10">
    <location>
        <begin position="87"/>
        <end position="96"/>
    </location>
</feature>
<dbReference type="GO" id="GO:0008270">
    <property type="term" value="F:zinc ion binding"/>
    <property type="evidence" value="ECO:0007669"/>
    <property type="project" value="UniProtKB-KW"/>
</dbReference>
<feature type="region of interest" description="Disordered" evidence="10">
    <location>
        <begin position="1"/>
        <end position="29"/>
    </location>
</feature>
<dbReference type="Proteomes" id="UP000289340">
    <property type="component" value="Chromosome 5"/>
</dbReference>
<dbReference type="GO" id="GO:0003700">
    <property type="term" value="F:DNA-binding transcription factor activity"/>
    <property type="evidence" value="ECO:0007669"/>
    <property type="project" value="UniProtKB-UniRule"/>
</dbReference>
<accession>A0A445KHZ9</accession>
<evidence type="ECO:0000313" key="12">
    <source>
        <dbReference type="EMBL" id="RZC10523.1"/>
    </source>
</evidence>
<evidence type="ECO:0000256" key="3">
    <source>
        <dbReference type="ARBA" id="ARBA00022833"/>
    </source>
</evidence>
<keyword evidence="4 9" id="KW-0805">Transcription regulation</keyword>
<evidence type="ECO:0000256" key="10">
    <source>
        <dbReference type="SAM" id="MobiDB-lite"/>
    </source>
</evidence>
<comment type="subcellular location">
    <subcellularLocation>
        <location evidence="8 9">Nucleus</location>
    </subcellularLocation>
</comment>
<dbReference type="PANTHER" id="PTHR31992">
    <property type="entry name" value="DOF ZINC FINGER PROTEIN DOF1.4-RELATED"/>
    <property type="match status" value="1"/>
</dbReference>
<feature type="domain" description="Dof-type" evidence="11">
    <location>
        <begin position="29"/>
        <end position="83"/>
    </location>
</feature>
<evidence type="ECO:0000256" key="7">
    <source>
        <dbReference type="ARBA" id="ARBA00023242"/>
    </source>
</evidence>
<evidence type="ECO:0000256" key="9">
    <source>
        <dbReference type="RuleBase" id="RU369094"/>
    </source>
</evidence>
<evidence type="ECO:0000256" key="4">
    <source>
        <dbReference type="ARBA" id="ARBA00023015"/>
    </source>
</evidence>
<organism evidence="12 13">
    <name type="scientific">Glycine soja</name>
    <name type="common">Wild soybean</name>
    <dbReference type="NCBI Taxonomy" id="3848"/>
    <lineage>
        <taxon>Eukaryota</taxon>
        <taxon>Viridiplantae</taxon>
        <taxon>Streptophyta</taxon>
        <taxon>Embryophyta</taxon>
        <taxon>Tracheophyta</taxon>
        <taxon>Spermatophyta</taxon>
        <taxon>Magnoliopsida</taxon>
        <taxon>eudicotyledons</taxon>
        <taxon>Gunneridae</taxon>
        <taxon>Pentapetalae</taxon>
        <taxon>rosids</taxon>
        <taxon>fabids</taxon>
        <taxon>Fabales</taxon>
        <taxon>Fabaceae</taxon>
        <taxon>Papilionoideae</taxon>
        <taxon>50 kb inversion clade</taxon>
        <taxon>NPAAA clade</taxon>
        <taxon>indigoferoid/millettioid clade</taxon>
        <taxon>Phaseoleae</taxon>
        <taxon>Glycine</taxon>
        <taxon>Glycine subgen. Soja</taxon>
    </lineage>
</organism>
<comment type="function">
    <text evidence="9">Transcription factor that binds specifically to a 5'-AA[AG]G-3' consensus core sequence.</text>
</comment>
<dbReference type="PANTHER" id="PTHR31992:SF342">
    <property type="entry name" value="DOF ZINC FINGER PROTEIN"/>
    <property type="match status" value="1"/>
</dbReference>
<keyword evidence="13" id="KW-1185">Reference proteome</keyword>
<keyword evidence="3 9" id="KW-0862">Zinc</keyword>
<evidence type="ECO:0000256" key="1">
    <source>
        <dbReference type="ARBA" id="ARBA00022723"/>
    </source>
</evidence>
<keyword evidence="5 8" id="KW-0238">DNA-binding</keyword>
<dbReference type="GO" id="GO:0003677">
    <property type="term" value="F:DNA binding"/>
    <property type="evidence" value="ECO:0007669"/>
    <property type="project" value="UniProtKB-UniRule"/>
</dbReference>
<dbReference type="GO" id="GO:0005634">
    <property type="term" value="C:nucleus"/>
    <property type="evidence" value="ECO:0007669"/>
    <property type="project" value="UniProtKB-SubCell"/>
</dbReference>
<keyword evidence="6 9" id="KW-0804">Transcription</keyword>
<comment type="caution">
    <text evidence="12">The sequence shown here is derived from an EMBL/GenBank/DDBJ whole genome shotgun (WGS) entry which is preliminary data.</text>
</comment>
<evidence type="ECO:0000256" key="2">
    <source>
        <dbReference type="ARBA" id="ARBA00022771"/>
    </source>
</evidence>
<evidence type="ECO:0000259" key="11">
    <source>
        <dbReference type="PROSITE" id="PS50884"/>
    </source>
</evidence>
<reference evidence="12 13" key="1">
    <citation type="submission" date="2018-09" db="EMBL/GenBank/DDBJ databases">
        <title>A high-quality reference genome of wild soybean provides a powerful tool to mine soybean genomes.</title>
        <authorList>
            <person name="Xie M."/>
            <person name="Chung C.Y.L."/>
            <person name="Li M.-W."/>
            <person name="Wong F.-L."/>
            <person name="Chan T.-F."/>
            <person name="Lam H.-M."/>
        </authorList>
    </citation>
    <scope>NUCLEOTIDE SEQUENCE [LARGE SCALE GENOMIC DNA]</scope>
    <source>
        <strain evidence="13">cv. W05</strain>
        <tissue evidence="12">Hypocotyl of etiolated seedlings</tissue>
    </source>
</reference>
<evidence type="ECO:0000256" key="8">
    <source>
        <dbReference type="PROSITE-ProRule" id="PRU00071"/>
    </source>
</evidence>
<feature type="compositionally biased region" description="Low complexity" evidence="10">
    <location>
        <begin position="106"/>
        <end position="135"/>
    </location>
</feature>
<dbReference type="EMBL" id="QZWG01000005">
    <property type="protein sequence ID" value="RZC10523.1"/>
    <property type="molecule type" value="Genomic_DNA"/>
</dbReference>
<dbReference type="AlphaFoldDB" id="A0A445KHZ9"/>
<keyword evidence="2 8" id="KW-0863">Zinc-finger</keyword>
<evidence type="ECO:0000256" key="6">
    <source>
        <dbReference type="ARBA" id="ARBA00023163"/>
    </source>
</evidence>
<keyword evidence="7 8" id="KW-0539">Nucleus</keyword>
<dbReference type="PROSITE" id="PS50884">
    <property type="entry name" value="ZF_DOF_2"/>
    <property type="match status" value="1"/>
</dbReference>
<proteinExistence type="predicted"/>
<dbReference type="PROSITE" id="PS01361">
    <property type="entry name" value="ZF_DOF_1"/>
    <property type="match status" value="1"/>
</dbReference>
<name>A0A445KHZ9_GLYSO</name>
<keyword evidence="1 9" id="KW-0479">Metal-binding</keyword>
<dbReference type="InterPro" id="IPR045174">
    <property type="entry name" value="Dof"/>
</dbReference>
<protein>
    <recommendedName>
        <fullName evidence="9">Dof zinc finger protein</fullName>
    </recommendedName>
</protein>
<feature type="region of interest" description="Disordered" evidence="10">
    <location>
        <begin position="73"/>
        <end position="150"/>
    </location>
</feature>
<evidence type="ECO:0000256" key="5">
    <source>
        <dbReference type="ARBA" id="ARBA00023125"/>
    </source>
</evidence>
<dbReference type="InterPro" id="IPR003851">
    <property type="entry name" value="Znf_Dof"/>
</dbReference>
<gene>
    <name evidence="12" type="ORF">D0Y65_011013</name>
</gene>
<dbReference type="Pfam" id="PF02701">
    <property type="entry name" value="Zn_ribbon_Dof"/>
    <property type="match status" value="1"/>
</dbReference>
<dbReference type="Gramene" id="XM_028375464.1">
    <property type="protein sequence ID" value="XP_028231265.1"/>
    <property type="gene ID" value="LOC114411776"/>
</dbReference>
<evidence type="ECO:0000313" key="13">
    <source>
        <dbReference type="Proteomes" id="UP000289340"/>
    </source>
</evidence>